<dbReference type="NCBIfam" id="NF002999">
    <property type="entry name" value="PRK03767.1"/>
    <property type="match status" value="1"/>
</dbReference>
<evidence type="ECO:0000256" key="1">
    <source>
        <dbReference type="ARBA" id="ARBA00006961"/>
    </source>
</evidence>
<dbReference type="GO" id="GO:0003955">
    <property type="term" value="F:NAD(P)H dehydrogenase (quinone) activity"/>
    <property type="evidence" value="ECO:0007669"/>
    <property type="project" value="InterPro"/>
</dbReference>
<dbReference type="PANTHER" id="PTHR30546">
    <property type="entry name" value="FLAVODOXIN-RELATED PROTEIN WRBA-RELATED"/>
    <property type="match status" value="1"/>
</dbReference>
<dbReference type="Gene3D" id="3.40.50.360">
    <property type="match status" value="1"/>
</dbReference>
<keyword evidence="5" id="KW-1185">Reference proteome</keyword>
<feature type="compositionally biased region" description="Basic and acidic residues" evidence="2">
    <location>
        <begin position="230"/>
        <end position="253"/>
    </location>
</feature>
<dbReference type="FunFam" id="3.40.50.360:FF:000001">
    <property type="entry name" value="NAD(P)H dehydrogenase (Quinone) FQR1-like"/>
    <property type="match status" value="1"/>
</dbReference>
<dbReference type="InterPro" id="IPR005025">
    <property type="entry name" value="FMN_Rdtase-like_dom"/>
</dbReference>
<dbReference type="InterPro" id="IPR010089">
    <property type="entry name" value="Flavoprotein_WrbA-like"/>
</dbReference>
<dbReference type="Proteomes" id="UP001209540">
    <property type="component" value="Unassembled WGS sequence"/>
</dbReference>
<accession>A0AAD5K7M1</accession>
<feature type="domain" description="Flavodoxin-like" evidence="3">
    <location>
        <begin position="4"/>
        <end position="190"/>
    </location>
</feature>
<dbReference type="PANTHER" id="PTHR30546:SF23">
    <property type="entry name" value="FLAVOPROTEIN-LIKE PROTEIN YCP4-RELATED"/>
    <property type="match status" value="1"/>
</dbReference>
<reference evidence="4" key="1">
    <citation type="journal article" date="2022" name="IScience">
        <title>Evolution of zygomycete secretomes and the origins of terrestrial fungal ecologies.</title>
        <authorList>
            <person name="Chang Y."/>
            <person name="Wang Y."/>
            <person name="Mondo S."/>
            <person name="Ahrendt S."/>
            <person name="Andreopoulos W."/>
            <person name="Barry K."/>
            <person name="Beard J."/>
            <person name="Benny G.L."/>
            <person name="Blankenship S."/>
            <person name="Bonito G."/>
            <person name="Cuomo C."/>
            <person name="Desiro A."/>
            <person name="Gervers K.A."/>
            <person name="Hundley H."/>
            <person name="Kuo A."/>
            <person name="LaButti K."/>
            <person name="Lang B.F."/>
            <person name="Lipzen A."/>
            <person name="O'Donnell K."/>
            <person name="Pangilinan J."/>
            <person name="Reynolds N."/>
            <person name="Sandor L."/>
            <person name="Smith M.E."/>
            <person name="Tsang A."/>
            <person name="Grigoriev I.V."/>
            <person name="Stajich J.E."/>
            <person name="Spatafora J.W."/>
        </authorList>
    </citation>
    <scope>NUCLEOTIDE SEQUENCE</scope>
    <source>
        <strain evidence="4">RSA 2281</strain>
    </source>
</reference>
<comment type="caution">
    <text evidence="4">The sequence shown here is derived from an EMBL/GenBank/DDBJ whole genome shotgun (WGS) entry which is preliminary data.</text>
</comment>
<dbReference type="InterPro" id="IPR008254">
    <property type="entry name" value="Flavodoxin/NO_synth"/>
</dbReference>
<dbReference type="InterPro" id="IPR029039">
    <property type="entry name" value="Flavoprotein-like_sf"/>
</dbReference>
<sequence length="253" mass="27377">MPKVFIIFYSLYYHVYTLAQHVQKGLESQGIEVELYQVPETLDDAILEKMHAPAKPDVPVITVDKLKEADGFLFGLPTRFGIFPSQFKSFLDATGGLWSSGALAGKFAGTFFSTASQHGGQETTALTAVTYFAHHGINYVPFGFANAHLFDNSEVVGGSAYGAGTVANGDGSRQPSQKELEIAVTQGENFGKLLVTFHRGQSKLASTENGAAKKQEIVKPDATPATNGDASKKREVKSTPKKQEESKNKCFCM</sequence>
<evidence type="ECO:0000259" key="3">
    <source>
        <dbReference type="PROSITE" id="PS50902"/>
    </source>
</evidence>
<dbReference type="GO" id="GO:0016020">
    <property type="term" value="C:membrane"/>
    <property type="evidence" value="ECO:0007669"/>
    <property type="project" value="TreeGrafter"/>
</dbReference>
<feature type="region of interest" description="Disordered" evidence="2">
    <location>
        <begin position="205"/>
        <end position="253"/>
    </location>
</feature>
<organism evidence="4 5">
    <name type="scientific">Phascolomyces articulosus</name>
    <dbReference type="NCBI Taxonomy" id="60185"/>
    <lineage>
        <taxon>Eukaryota</taxon>
        <taxon>Fungi</taxon>
        <taxon>Fungi incertae sedis</taxon>
        <taxon>Mucoromycota</taxon>
        <taxon>Mucoromycotina</taxon>
        <taxon>Mucoromycetes</taxon>
        <taxon>Mucorales</taxon>
        <taxon>Lichtheimiaceae</taxon>
        <taxon>Phascolomyces</taxon>
    </lineage>
</organism>
<gene>
    <name evidence="4" type="ORF">BDA99DRAFT_514737</name>
</gene>
<dbReference type="EMBL" id="JAIXMP010000018">
    <property type="protein sequence ID" value="KAI9259007.1"/>
    <property type="molecule type" value="Genomic_DNA"/>
</dbReference>
<dbReference type="NCBIfam" id="TIGR01755">
    <property type="entry name" value="flav_wrbA"/>
    <property type="match status" value="1"/>
</dbReference>
<dbReference type="AlphaFoldDB" id="A0AAD5K7M1"/>
<proteinExistence type="inferred from homology"/>
<comment type="similarity">
    <text evidence="1">Belongs to the WrbA family.</text>
</comment>
<evidence type="ECO:0000313" key="5">
    <source>
        <dbReference type="Proteomes" id="UP001209540"/>
    </source>
</evidence>
<dbReference type="SUPFAM" id="SSF52218">
    <property type="entry name" value="Flavoproteins"/>
    <property type="match status" value="1"/>
</dbReference>
<dbReference type="GO" id="GO:0010181">
    <property type="term" value="F:FMN binding"/>
    <property type="evidence" value="ECO:0007669"/>
    <property type="project" value="InterPro"/>
</dbReference>
<dbReference type="PROSITE" id="PS50902">
    <property type="entry name" value="FLAVODOXIN_LIKE"/>
    <property type="match status" value="1"/>
</dbReference>
<evidence type="ECO:0000256" key="2">
    <source>
        <dbReference type="SAM" id="MobiDB-lite"/>
    </source>
</evidence>
<protein>
    <submittedName>
        <fullName evidence="4">Flavoprotein-like protein</fullName>
    </submittedName>
</protein>
<reference evidence="4" key="2">
    <citation type="submission" date="2023-02" db="EMBL/GenBank/DDBJ databases">
        <authorList>
            <consortium name="DOE Joint Genome Institute"/>
            <person name="Mondo S.J."/>
            <person name="Chang Y."/>
            <person name="Wang Y."/>
            <person name="Ahrendt S."/>
            <person name="Andreopoulos W."/>
            <person name="Barry K."/>
            <person name="Beard J."/>
            <person name="Benny G.L."/>
            <person name="Blankenship S."/>
            <person name="Bonito G."/>
            <person name="Cuomo C."/>
            <person name="Desiro A."/>
            <person name="Gervers K.A."/>
            <person name="Hundley H."/>
            <person name="Kuo A."/>
            <person name="LaButti K."/>
            <person name="Lang B.F."/>
            <person name="Lipzen A."/>
            <person name="O'Donnell K."/>
            <person name="Pangilinan J."/>
            <person name="Reynolds N."/>
            <person name="Sandor L."/>
            <person name="Smith M.W."/>
            <person name="Tsang A."/>
            <person name="Grigoriev I.V."/>
            <person name="Stajich J.E."/>
            <person name="Spatafora J.W."/>
        </authorList>
    </citation>
    <scope>NUCLEOTIDE SEQUENCE</scope>
    <source>
        <strain evidence="4">RSA 2281</strain>
    </source>
</reference>
<name>A0AAD5K7M1_9FUNG</name>
<dbReference type="Pfam" id="PF03358">
    <property type="entry name" value="FMN_red"/>
    <property type="match status" value="1"/>
</dbReference>
<evidence type="ECO:0000313" key="4">
    <source>
        <dbReference type="EMBL" id="KAI9259007.1"/>
    </source>
</evidence>